<sequence>MGSSARARSAHMVDLKGKGILYEMEDEPLQLLEDDGSQAIKEFQLSLIGKILNPKKQNVEKLIQYMTGRWGLQDRITANDLGNGKFIFNFTSEEDIKAVLSQGPFHYNYYMFVLVRWEPIIHDDYPWIIPFWITITGLPLHLWIVDNLKRIEGRLGHVDTMELAQGRMLIDIYS</sequence>
<evidence type="ECO:0000313" key="3">
    <source>
        <dbReference type="Proteomes" id="UP000886595"/>
    </source>
</evidence>
<name>A0A8X7S2R3_BRACI</name>
<protein>
    <recommendedName>
        <fullName evidence="1">DUF4283 domain-containing protein</fullName>
    </recommendedName>
</protein>
<feature type="domain" description="DUF4283" evidence="1">
    <location>
        <begin position="41"/>
        <end position="119"/>
    </location>
</feature>
<organism evidence="2 3">
    <name type="scientific">Brassica carinata</name>
    <name type="common">Ethiopian mustard</name>
    <name type="synonym">Abyssinian cabbage</name>
    <dbReference type="NCBI Taxonomy" id="52824"/>
    <lineage>
        <taxon>Eukaryota</taxon>
        <taxon>Viridiplantae</taxon>
        <taxon>Streptophyta</taxon>
        <taxon>Embryophyta</taxon>
        <taxon>Tracheophyta</taxon>
        <taxon>Spermatophyta</taxon>
        <taxon>Magnoliopsida</taxon>
        <taxon>eudicotyledons</taxon>
        <taxon>Gunneridae</taxon>
        <taxon>Pentapetalae</taxon>
        <taxon>rosids</taxon>
        <taxon>malvids</taxon>
        <taxon>Brassicales</taxon>
        <taxon>Brassicaceae</taxon>
        <taxon>Brassiceae</taxon>
        <taxon>Brassica</taxon>
    </lineage>
</organism>
<reference evidence="2 3" key="1">
    <citation type="submission" date="2020-02" db="EMBL/GenBank/DDBJ databases">
        <authorList>
            <person name="Ma Q."/>
            <person name="Huang Y."/>
            <person name="Song X."/>
            <person name="Pei D."/>
        </authorList>
    </citation>
    <scope>NUCLEOTIDE SEQUENCE [LARGE SCALE GENOMIC DNA]</scope>
    <source>
        <strain evidence="2">Sxm20200214</strain>
        <tissue evidence="2">Leaf</tissue>
    </source>
</reference>
<dbReference type="Pfam" id="PF14111">
    <property type="entry name" value="DUF4283"/>
    <property type="match status" value="1"/>
</dbReference>
<accession>A0A8X7S2R3</accession>
<evidence type="ECO:0000259" key="1">
    <source>
        <dbReference type="Pfam" id="PF14111"/>
    </source>
</evidence>
<dbReference type="OrthoDB" id="1080235at2759"/>
<dbReference type="InterPro" id="IPR040256">
    <property type="entry name" value="At4g02000-like"/>
</dbReference>
<gene>
    <name evidence="2" type="ORF">Bca52824_035219</name>
</gene>
<proteinExistence type="predicted"/>
<dbReference type="AlphaFoldDB" id="A0A8X7S2R3"/>
<keyword evidence="3" id="KW-1185">Reference proteome</keyword>
<evidence type="ECO:0000313" key="2">
    <source>
        <dbReference type="EMBL" id="KAG2298747.1"/>
    </source>
</evidence>
<dbReference type="PANTHER" id="PTHR31286:SF162">
    <property type="entry name" value="DUF4283 DOMAIN-CONTAINING PROTEIN-RELATED"/>
    <property type="match status" value="1"/>
</dbReference>
<dbReference type="PANTHER" id="PTHR31286">
    <property type="entry name" value="GLYCINE-RICH CELL WALL STRUCTURAL PROTEIN 1.8-LIKE"/>
    <property type="match status" value="1"/>
</dbReference>
<dbReference type="Proteomes" id="UP000886595">
    <property type="component" value="Unassembled WGS sequence"/>
</dbReference>
<dbReference type="EMBL" id="JAAMPC010000008">
    <property type="protein sequence ID" value="KAG2298747.1"/>
    <property type="molecule type" value="Genomic_DNA"/>
</dbReference>
<dbReference type="InterPro" id="IPR025558">
    <property type="entry name" value="DUF4283"/>
</dbReference>
<comment type="caution">
    <text evidence="2">The sequence shown here is derived from an EMBL/GenBank/DDBJ whole genome shotgun (WGS) entry which is preliminary data.</text>
</comment>